<reference evidence="3" key="1">
    <citation type="journal article" date="2013" name="New Phytol.">
        <title>Comparative genomic and transcriptomic analyses reveal the hemibiotrophic stage shift of Colletotrichum fungi.</title>
        <authorList>
            <person name="Gan P."/>
            <person name="Ikeda K."/>
            <person name="Irieda H."/>
            <person name="Narusaka M."/>
            <person name="O'Connell R.J."/>
            <person name="Narusaka Y."/>
            <person name="Takano Y."/>
            <person name="Kubo Y."/>
            <person name="Shirasu K."/>
        </authorList>
    </citation>
    <scope>NUCLEOTIDE SEQUENCE [LARGE SCALE GENOMIC DNA]</scope>
    <source>
        <strain evidence="3">104-T / ATCC 96160 / CBS 514.97 / LARS 414 / MAFF 240422</strain>
    </source>
</reference>
<feature type="chain" id="PRO_5019728971" evidence="1">
    <location>
        <begin position="19"/>
        <end position="79"/>
    </location>
</feature>
<gene>
    <name evidence="2" type="ORF">Cob_v012636</name>
</gene>
<evidence type="ECO:0000313" key="2">
    <source>
        <dbReference type="EMBL" id="TDZ14517.1"/>
    </source>
</evidence>
<keyword evidence="1" id="KW-0732">Signal</keyword>
<organism evidence="2 3">
    <name type="scientific">Colletotrichum orbiculare (strain 104-T / ATCC 96160 / CBS 514.97 / LARS 414 / MAFF 240422)</name>
    <name type="common">Cucumber anthracnose fungus</name>
    <name type="synonym">Colletotrichum lagenarium</name>
    <dbReference type="NCBI Taxonomy" id="1213857"/>
    <lineage>
        <taxon>Eukaryota</taxon>
        <taxon>Fungi</taxon>
        <taxon>Dikarya</taxon>
        <taxon>Ascomycota</taxon>
        <taxon>Pezizomycotina</taxon>
        <taxon>Sordariomycetes</taxon>
        <taxon>Hypocreomycetidae</taxon>
        <taxon>Glomerellales</taxon>
        <taxon>Glomerellaceae</taxon>
        <taxon>Colletotrichum</taxon>
        <taxon>Colletotrichum orbiculare species complex</taxon>
    </lineage>
</organism>
<evidence type="ECO:0000313" key="3">
    <source>
        <dbReference type="Proteomes" id="UP000014480"/>
    </source>
</evidence>
<protein>
    <submittedName>
        <fullName evidence="2">Uncharacterized protein</fullName>
    </submittedName>
</protein>
<reference evidence="3" key="2">
    <citation type="journal article" date="2019" name="Mol. Plant Microbe Interact.">
        <title>Genome sequence resources for four phytopathogenic fungi from the Colletotrichum orbiculare species complex.</title>
        <authorList>
            <person name="Gan P."/>
            <person name="Tsushima A."/>
            <person name="Narusaka M."/>
            <person name="Narusaka Y."/>
            <person name="Takano Y."/>
            <person name="Kubo Y."/>
            <person name="Shirasu K."/>
        </authorList>
    </citation>
    <scope>GENOME REANNOTATION</scope>
    <source>
        <strain evidence="3">104-T / ATCC 96160 / CBS 514.97 / LARS 414 / MAFF 240422</strain>
    </source>
</reference>
<evidence type="ECO:0000256" key="1">
    <source>
        <dbReference type="SAM" id="SignalP"/>
    </source>
</evidence>
<comment type="caution">
    <text evidence="2">The sequence shown here is derived from an EMBL/GenBank/DDBJ whole genome shotgun (WGS) entry which is preliminary data.</text>
</comment>
<name>A0A484FBY8_COLOR</name>
<sequence>MQFSTIITLLASVAAVHSAAVAEPEVRAVASLIKRQGSTAAQCAAIKAQHCSNTGAACPIGCLCSGGNLPDGGCCACTQ</sequence>
<feature type="signal peptide" evidence="1">
    <location>
        <begin position="1"/>
        <end position="18"/>
    </location>
</feature>
<dbReference type="Proteomes" id="UP000014480">
    <property type="component" value="Unassembled WGS sequence"/>
</dbReference>
<proteinExistence type="predicted"/>
<dbReference type="OrthoDB" id="4844499at2759"/>
<keyword evidence="3" id="KW-1185">Reference proteome</keyword>
<dbReference type="AlphaFoldDB" id="A0A484FBY8"/>
<dbReference type="EMBL" id="AMCV02000050">
    <property type="protein sequence ID" value="TDZ14517.1"/>
    <property type="molecule type" value="Genomic_DNA"/>
</dbReference>
<accession>A0A484FBY8</accession>